<protein>
    <submittedName>
        <fullName evidence="2">Plasmid stability protein</fullName>
    </submittedName>
</protein>
<proteinExistence type="predicted"/>
<dbReference type="InterPro" id="IPR010985">
    <property type="entry name" value="Ribbon_hlx_hlx"/>
</dbReference>
<dbReference type="Pfam" id="PF22513">
    <property type="entry name" value="FitA-like_RHH"/>
    <property type="match status" value="1"/>
</dbReference>
<keyword evidence="3" id="KW-1185">Reference proteome</keyword>
<organism evidence="2 3">
    <name type="scientific">Brachybacterium fresconis</name>
    <dbReference type="NCBI Taxonomy" id="173363"/>
    <lineage>
        <taxon>Bacteria</taxon>
        <taxon>Bacillati</taxon>
        <taxon>Actinomycetota</taxon>
        <taxon>Actinomycetes</taxon>
        <taxon>Micrococcales</taxon>
        <taxon>Dermabacteraceae</taxon>
        <taxon>Brachybacterium</taxon>
    </lineage>
</organism>
<dbReference type="Gene3D" id="1.10.1220.10">
    <property type="entry name" value="Met repressor-like"/>
    <property type="match status" value="1"/>
</dbReference>
<reference evidence="2 3" key="1">
    <citation type="submission" date="2021-03" db="EMBL/GenBank/DDBJ databases">
        <title>Sequencing the genomes of 1000 actinobacteria strains.</title>
        <authorList>
            <person name="Klenk H.-P."/>
        </authorList>
    </citation>
    <scope>NUCLEOTIDE SEQUENCE [LARGE SCALE GENOMIC DNA]</scope>
    <source>
        <strain evidence="2 3">DSM 14564</strain>
    </source>
</reference>
<dbReference type="InterPro" id="IPR053853">
    <property type="entry name" value="FitA-like_RHH"/>
</dbReference>
<dbReference type="InterPro" id="IPR013321">
    <property type="entry name" value="Arc_rbn_hlx_hlx"/>
</dbReference>
<gene>
    <name evidence="2" type="ORF">JOF44_003034</name>
</gene>
<comment type="caution">
    <text evidence="2">The sequence shown here is derived from an EMBL/GenBank/DDBJ whole genome shotgun (WGS) entry which is preliminary data.</text>
</comment>
<dbReference type="SUPFAM" id="SSF47598">
    <property type="entry name" value="Ribbon-helix-helix"/>
    <property type="match status" value="1"/>
</dbReference>
<accession>A0ABS4YMV7</accession>
<dbReference type="EMBL" id="JAGIOC010000001">
    <property type="protein sequence ID" value="MBP2410131.1"/>
    <property type="molecule type" value="Genomic_DNA"/>
</dbReference>
<evidence type="ECO:0000313" key="2">
    <source>
        <dbReference type="EMBL" id="MBP2410131.1"/>
    </source>
</evidence>
<sequence>MASIVVRNVDPEVKEFLVARAAEHGRSMEAEVRDVLARAARRPRHRNIALALRGAAESAGVIEDLPIPERVDDARLAEFE</sequence>
<dbReference type="RefSeq" id="WP_209893251.1">
    <property type="nucleotide sequence ID" value="NZ_BAAAJV010000041.1"/>
</dbReference>
<evidence type="ECO:0000313" key="3">
    <source>
        <dbReference type="Proteomes" id="UP000698222"/>
    </source>
</evidence>
<feature type="domain" description="Antitoxin FitA-like ribbon-helix-helix" evidence="1">
    <location>
        <begin position="2"/>
        <end position="40"/>
    </location>
</feature>
<dbReference type="Proteomes" id="UP000698222">
    <property type="component" value="Unassembled WGS sequence"/>
</dbReference>
<name>A0ABS4YMV7_9MICO</name>
<evidence type="ECO:0000259" key="1">
    <source>
        <dbReference type="Pfam" id="PF22513"/>
    </source>
</evidence>